<name>A0A5B9QPC7_9BACT</name>
<dbReference type="RefSeq" id="WP_162275997.1">
    <property type="nucleotide sequence ID" value="NZ_CP042914.1"/>
</dbReference>
<sequence length="275" mass="29981">MPRTEPVMPRPQQLEARLALSSGSRAGMVVNLHAGFYLIGRNAECQVRPKSRSVSRRHCLVRHQEGKLHVLDLGSTSGTRLNGERMQPRLWYPLADGDELRCGKIAFAVAAKAVDAPADGAVAAADVPARGDSQAAWQAEDIADWMTDFDELEQAERIQSIRTQTVTEQSERDAESANDTDAAPDHDVAGSSAHGGAAGERTRKRAPAPAKSRSPSTGRWRMPVWSGNWSLAGEGERWKTVLASVLLVAAVVWLLVSLFYLGDDNIYQQVKTLET</sequence>
<accession>A0A5B9QPC7</accession>
<dbReference type="InterPro" id="IPR000253">
    <property type="entry name" value="FHA_dom"/>
</dbReference>
<evidence type="ECO:0000313" key="4">
    <source>
        <dbReference type="EMBL" id="QEG38876.1"/>
    </source>
</evidence>
<dbReference type="SMART" id="SM00240">
    <property type="entry name" value="FHA"/>
    <property type="match status" value="1"/>
</dbReference>
<gene>
    <name evidence="4" type="primary">odhI_2</name>
    <name evidence="4" type="ORF">UC8_08340</name>
</gene>
<evidence type="ECO:0000259" key="3">
    <source>
        <dbReference type="PROSITE" id="PS50006"/>
    </source>
</evidence>
<dbReference type="Proteomes" id="UP000325286">
    <property type="component" value="Chromosome"/>
</dbReference>
<dbReference type="EMBL" id="CP042914">
    <property type="protein sequence ID" value="QEG38876.1"/>
    <property type="molecule type" value="Genomic_DNA"/>
</dbReference>
<dbReference type="AlphaFoldDB" id="A0A5B9QPC7"/>
<reference evidence="4 5" key="1">
    <citation type="submission" date="2019-08" db="EMBL/GenBank/DDBJ databases">
        <title>Deep-cultivation of Planctomycetes and their phenomic and genomic characterization uncovers novel biology.</title>
        <authorList>
            <person name="Wiegand S."/>
            <person name="Jogler M."/>
            <person name="Boedeker C."/>
            <person name="Pinto D."/>
            <person name="Vollmers J."/>
            <person name="Rivas-Marin E."/>
            <person name="Kohn T."/>
            <person name="Peeters S.H."/>
            <person name="Heuer A."/>
            <person name="Rast P."/>
            <person name="Oberbeckmann S."/>
            <person name="Bunk B."/>
            <person name="Jeske O."/>
            <person name="Meyerdierks A."/>
            <person name="Storesund J.E."/>
            <person name="Kallscheuer N."/>
            <person name="Luecker S."/>
            <person name="Lage O.M."/>
            <person name="Pohl T."/>
            <person name="Merkel B.J."/>
            <person name="Hornburger P."/>
            <person name="Mueller R.-W."/>
            <person name="Bruemmer F."/>
            <person name="Labrenz M."/>
            <person name="Spormann A.M."/>
            <person name="Op den Camp H."/>
            <person name="Overmann J."/>
            <person name="Amann R."/>
            <person name="Jetten M.S.M."/>
            <person name="Mascher T."/>
            <person name="Medema M.H."/>
            <person name="Devos D.P."/>
            <person name="Kaster A.-K."/>
            <person name="Ovreas L."/>
            <person name="Rohde M."/>
            <person name="Galperin M.Y."/>
            <person name="Jogler C."/>
        </authorList>
    </citation>
    <scope>NUCLEOTIDE SEQUENCE [LARGE SCALE GENOMIC DNA]</scope>
    <source>
        <strain evidence="4 5">UC8</strain>
    </source>
</reference>
<proteinExistence type="predicted"/>
<dbReference type="PANTHER" id="PTHR23308">
    <property type="entry name" value="NUCLEAR INHIBITOR OF PROTEIN PHOSPHATASE-1"/>
    <property type="match status" value="1"/>
</dbReference>
<dbReference type="InterPro" id="IPR050923">
    <property type="entry name" value="Cell_Proc_Reg/RNA_Proc"/>
</dbReference>
<dbReference type="Pfam" id="PF00498">
    <property type="entry name" value="FHA"/>
    <property type="match status" value="1"/>
</dbReference>
<evidence type="ECO:0000313" key="5">
    <source>
        <dbReference type="Proteomes" id="UP000325286"/>
    </source>
</evidence>
<keyword evidence="2" id="KW-0472">Membrane</keyword>
<keyword evidence="2" id="KW-0812">Transmembrane</keyword>
<evidence type="ECO:0000256" key="2">
    <source>
        <dbReference type="SAM" id="Phobius"/>
    </source>
</evidence>
<dbReference type="InterPro" id="IPR008984">
    <property type="entry name" value="SMAD_FHA_dom_sf"/>
</dbReference>
<dbReference type="KEGG" id="rul:UC8_08340"/>
<feature type="transmembrane region" description="Helical" evidence="2">
    <location>
        <begin position="241"/>
        <end position="261"/>
    </location>
</feature>
<dbReference type="Gene3D" id="2.60.200.20">
    <property type="match status" value="1"/>
</dbReference>
<feature type="domain" description="FHA" evidence="3">
    <location>
        <begin position="37"/>
        <end position="86"/>
    </location>
</feature>
<dbReference type="PROSITE" id="PS50006">
    <property type="entry name" value="FHA_DOMAIN"/>
    <property type="match status" value="1"/>
</dbReference>
<evidence type="ECO:0000256" key="1">
    <source>
        <dbReference type="SAM" id="MobiDB-lite"/>
    </source>
</evidence>
<dbReference type="SUPFAM" id="SSF49879">
    <property type="entry name" value="SMAD/FHA domain"/>
    <property type="match status" value="1"/>
</dbReference>
<dbReference type="CDD" id="cd00060">
    <property type="entry name" value="FHA"/>
    <property type="match status" value="1"/>
</dbReference>
<organism evidence="4 5">
    <name type="scientific">Roseimaritima ulvae</name>
    <dbReference type="NCBI Taxonomy" id="980254"/>
    <lineage>
        <taxon>Bacteria</taxon>
        <taxon>Pseudomonadati</taxon>
        <taxon>Planctomycetota</taxon>
        <taxon>Planctomycetia</taxon>
        <taxon>Pirellulales</taxon>
        <taxon>Pirellulaceae</taxon>
        <taxon>Roseimaritima</taxon>
    </lineage>
</organism>
<keyword evidence="5" id="KW-1185">Reference proteome</keyword>
<keyword evidence="2" id="KW-1133">Transmembrane helix</keyword>
<feature type="region of interest" description="Disordered" evidence="1">
    <location>
        <begin position="162"/>
        <end position="219"/>
    </location>
</feature>
<protein>
    <submittedName>
        <fullName evidence="4">Oxoglutarate dehydrogenase inhibitor</fullName>
    </submittedName>
</protein>